<dbReference type="GO" id="GO:0016460">
    <property type="term" value="C:myosin II complex"/>
    <property type="evidence" value="ECO:0007669"/>
    <property type="project" value="TreeGrafter"/>
</dbReference>
<dbReference type="Gene3D" id="3.30.70.1590">
    <property type="match status" value="1"/>
</dbReference>
<dbReference type="PROSITE" id="PS50096">
    <property type="entry name" value="IQ"/>
    <property type="match status" value="1"/>
</dbReference>
<dbReference type="InterPro" id="IPR001609">
    <property type="entry name" value="Myosin_head_motor_dom-like"/>
</dbReference>
<name>A0A8C1VHH7_CYPCA</name>
<dbReference type="InterPro" id="IPR008989">
    <property type="entry name" value="Myosin_S1_N"/>
</dbReference>
<keyword evidence="8 10" id="KW-0505">Motor protein</keyword>
<dbReference type="GO" id="GO:0008360">
    <property type="term" value="P:regulation of cell shape"/>
    <property type="evidence" value="ECO:0007669"/>
    <property type="project" value="TreeGrafter"/>
</dbReference>
<dbReference type="FunFam" id="1.10.10.820:FF:000002">
    <property type="entry name" value="Myosin heavy chain 10"/>
    <property type="match status" value="1"/>
</dbReference>
<dbReference type="Gene3D" id="1.10.10.820">
    <property type="match status" value="1"/>
</dbReference>
<feature type="region of interest" description="Disordered" evidence="11">
    <location>
        <begin position="1662"/>
        <end position="1686"/>
    </location>
</feature>
<dbReference type="GO" id="GO:0000281">
    <property type="term" value="P:mitotic cytokinesis"/>
    <property type="evidence" value="ECO:0007669"/>
    <property type="project" value="TreeGrafter"/>
</dbReference>
<evidence type="ECO:0000256" key="3">
    <source>
        <dbReference type="ARBA" id="ARBA00022741"/>
    </source>
</evidence>
<dbReference type="PANTHER" id="PTHR45615:SF24">
    <property type="entry name" value="MYOSIN-10"/>
    <property type="match status" value="1"/>
</dbReference>
<dbReference type="Pfam" id="PF00612">
    <property type="entry name" value="IQ"/>
    <property type="match status" value="1"/>
</dbReference>
<comment type="similarity">
    <text evidence="1 10">Belongs to the TRAFAC class myosin-kinesin ATPase superfamily. Myosin family.</text>
</comment>
<dbReference type="Proteomes" id="UP000694700">
    <property type="component" value="Unplaced"/>
</dbReference>
<dbReference type="SUPFAM" id="SSF90257">
    <property type="entry name" value="Myosin rod fragments"/>
    <property type="match status" value="6"/>
</dbReference>
<evidence type="ECO:0000256" key="1">
    <source>
        <dbReference type="ARBA" id="ARBA00008314"/>
    </source>
</evidence>
<dbReference type="GO" id="GO:0032982">
    <property type="term" value="C:myosin filament"/>
    <property type="evidence" value="ECO:0007669"/>
    <property type="project" value="TreeGrafter"/>
</dbReference>
<feature type="compositionally biased region" description="Basic and acidic residues" evidence="11">
    <location>
        <begin position="1588"/>
        <end position="1598"/>
    </location>
</feature>
<evidence type="ECO:0000256" key="11">
    <source>
        <dbReference type="SAM" id="MobiDB-lite"/>
    </source>
</evidence>
<dbReference type="Pfam" id="PF00063">
    <property type="entry name" value="Myosin_head"/>
    <property type="match status" value="1"/>
</dbReference>
<dbReference type="GO" id="GO:0051015">
    <property type="term" value="F:actin filament binding"/>
    <property type="evidence" value="ECO:0007669"/>
    <property type="project" value="InterPro"/>
</dbReference>
<reference evidence="14" key="1">
    <citation type="submission" date="2025-08" db="UniProtKB">
        <authorList>
            <consortium name="Ensembl"/>
        </authorList>
    </citation>
    <scope>IDENTIFICATION</scope>
</reference>
<dbReference type="FunFam" id="4.10.270.10:FF:000001">
    <property type="entry name" value="Myosin heavy chain, non-muscle"/>
    <property type="match status" value="1"/>
</dbReference>
<dbReference type="SUPFAM" id="SSF52540">
    <property type="entry name" value="P-loop containing nucleoside triphosphate hydrolases"/>
    <property type="match status" value="1"/>
</dbReference>
<evidence type="ECO:0000256" key="2">
    <source>
        <dbReference type="ARBA" id="ARBA00022481"/>
    </source>
</evidence>
<dbReference type="InterPro" id="IPR004009">
    <property type="entry name" value="SH3_Myosin"/>
</dbReference>
<dbReference type="GO" id="GO:0000146">
    <property type="term" value="F:microfilament motor activity"/>
    <property type="evidence" value="ECO:0007669"/>
    <property type="project" value="TreeGrafter"/>
</dbReference>
<dbReference type="InterPro" id="IPR027417">
    <property type="entry name" value="P-loop_NTPase"/>
</dbReference>
<evidence type="ECO:0000256" key="6">
    <source>
        <dbReference type="ARBA" id="ARBA00023054"/>
    </source>
</evidence>
<evidence type="ECO:0000256" key="8">
    <source>
        <dbReference type="ARBA" id="ARBA00023175"/>
    </source>
</evidence>
<dbReference type="PROSITE" id="PS51456">
    <property type="entry name" value="MYOSIN_MOTOR"/>
    <property type="match status" value="1"/>
</dbReference>
<dbReference type="FunFam" id="1.20.120.720:FF:000002">
    <property type="entry name" value="Myosin heavy chain 10"/>
    <property type="match status" value="1"/>
</dbReference>
<dbReference type="Pfam" id="PF02736">
    <property type="entry name" value="Myosin_N"/>
    <property type="match status" value="1"/>
</dbReference>
<evidence type="ECO:0000313" key="14">
    <source>
        <dbReference type="Ensembl" id="ENSCCRP00015051946.1"/>
    </source>
</evidence>
<dbReference type="FunFam" id="1.20.5.4820:FF:000002">
    <property type="entry name" value="Myosin heavy chain 10"/>
    <property type="match status" value="1"/>
</dbReference>
<dbReference type="GO" id="GO:0005737">
    <property type="term" value="C:cytoplasm"/>
    <property type="evidence" value="ECO:0007669"/>
    <property type="project" value="TreeGrafter"/>
</dbReference>
<evidence type="ECO:0000313" key="15">
    <source>
        <dbReference type="Proteomes" id="UP000694700"/>
    </source>
</evidence>
<feature type="domain" description="Myosin motor" evidence="12">
    <location>
        <begin position="79"/>
        <end position="767"/>
    </location>
</feature>
<evidence type="ECO:0000256" key="9">
    <source>
        <dbReference type="ARBA" id="ARBA00023203"/>
    </source>
</evidence>
<evidence type="ECO:0000256" key="7">
    <source>
        <dbReference type="ARBA" id="ARBA00023123"/>
    </source>
</evidence>
<dbReference type="FunFam" id="1.20.5.340:FF:000008">
    <property type="entry name" value="Myosin heavy chain 11"/>
    <property type="match status" value="1"/>
</dbReference>
<evidence type="ECO:0000256" key="10">
    <source>
        <dbReference type="PROSITE-ProRule" id="PRU00782"/>
    </source>
</evidence>
<keyword evidence="6" id="KW-0175">Coiled coil</keyword>
<dbReference type="Ensembl" id="ENSCCRT00015053690.1">
    <property type="protein sequence ID" value="ENSCCRP00015051946.1"/>
    <property type="gene ID" value="ENSCCRG00015012906.1"/>
</dbReference>
<sequence>MSFVQLYLFVDRAMVYNPASQADWTAKKLVWVPSERHGFEAASIREERGEEVLVELAENGKKALVNKDDIQKMNPPKFSKVEDMAELTCLNEASVLHNLKDRYYSGLIYTYSGLFCVVINPYKNLPIYSENIIEMYRGKKRHEMPPHIYAISESAYRCMLQGESGAGKTENTKKVIQYLAHVASSHKGKKDHNIPGELERQLLQANPILESFGNAKTVKNDNSSRFGKFIRINFDVTGYIVGANIETYLLEKSRAIRQAKDERTFHVFYQLLAGAGEHLRSDLLLEGFNNYRFLSNGNIPIPGQQDKDNFQETMEAMHIMSFSHDEILSMLKVVSAVLQFGNIVFKKERNTDQASMPENTAAQKLCHLLGMNVMEFTRAILSPRIKVGRDYVQKVQTKEQADFAVEALAKATYERLFRWLVHRINKALDRTKRQGASFIGILDIAGFEIFQLNSFEQLCINYTNEKLQQLFNHTMFILEQEEYQREGIEWSFIDFGLDLQPCIDLIERPANPPGVLALLDEECWFPKATDKTFVDKLVQEQGTHAKFQKPRQLKDKADFCIIHYAGRVDYKADEWLMKNMDPLNDNVATLLHQSTDKFVAELWKDVDRIVGLDQVAGMNETAFGATYKTKKGMFRTVGQLYKESLTKLMATLRNTNPNFVRCIIPNHEKRAGKLEPHLVLDQLKCNGVLEGIRICRQGFPNRIVFQEFRQRYEILTPNAIPKGFMDGKQACERMIRALELDANLYRIGQSKIFFRTGVLAHLEEERDLKITDIIIYFQSVCRGYLARKAFAKKQQQLSALKVLQRNCAAYLKLRHWQWWRLFTKVKPLLQVTRQEEEMQAKDEELIKVKEKQVKVENDLVEMERKHQQLLEEKSILAEQLQAETELFAEAEEMRARLVAKKQELEEILHDLESRSQREQLDEEEAARQKLQLEKVTAEAKIKKMEEDILLLEDQNSKFLKEKKLLEDRVSEMTSQLTEEEEKAKNLGKVKNKQEMMMVDLEERLKKEEKTRQELEKAKRKLDGETTDLQDQIAELQAQIEELKIQLAKKEEELQAVLARGDEEVAQKNNALKQVRELQAQLAELQEDLESEKAARNKAEKLKRDLSEELEALKTELEDTLDTTAAQQELRTKREQEVAELKKAIDDEIRNHESQVQEMRQRHGTSLEEISEQLEQAKRVKSNLEKNKQTLESDNKELANEVKTLQQAKSESEHKRKKLEAQLQEFMARFSEGEKVKGELSDRSHKLQAELDNVSALLEDAEKKGIKLAKDASSLESQLQDTQELLQEETRQKLNLSSRIRQLDEEKNSLLEQQEEEEEARRNLEKQLATLQAQLVETKKKLEDDVGALEGLEEVKRKLQKDMEGTSQKLEEKAIAYDKLEKTKNRLQQELDDLMVDLDHQRQIVSNLEKKQKKFDQMLAEEKTISARYAEERDRAEAEAREKDTKALSMARALDEALEAKEEFERLNKQLRAEMEDLMSSKDDVGKNVREMEAELEDERKQRALAVAAKKKLEMDLKDVEAQIEAANKARDEAIKQLRKLQAQMKDYQRELEEARASRDEIFAQSKENEKKLKSLEAEILQLQEDLASSERARRHAEQERDELADEISNSASGKAALLDEKRRLEARIAQLEEELEEEQSNMELLNDRFRKTTMQVDSLNTELAGERSAAQKSENARQQMERQNKDLKTKLQELEGSIKSKFKASIAALEAKIIQLEEQLEQEAKERAAANKIVRRTEKKLKEVFMQVEDERRHADQYKEQMEKANSRMKQLKRQLEEAEEEATRANASRRKLQRELDDATEASEGLSREVNTLKNRLRYRGYSKASDLNENPPAQAE</sequence>
<keyword evidence="7 10" id="KW-0518">Myosin</keyword>
<dbReference type="FunFam" id="2.30.30.360:FF:000001">
    <property type="entry name" value="Myosin heavy chain"/>
    <property type="match status" value="1"/>
</dbReference>
<dbReference type="FunFam" id="1.20.5.340:FF:000007">
    <property type="entry name" value="Myosin heavy chain, non-muscle"/>
    <property type="match status" value="1"/>
</dbReference>
<dbReference type="PANTHER" id="PTHR45615">
    <property type="entry name" value="MYOSIN HEAVY CHAIN, NON-MUSCLE"/>
    <property type="match status" value="1"/>
</dbReference>
<dbReference type="Gene3D" id="1.20.5.340">
    <property type="match status" value="5"/>
</dbReference>
<feature type="region of interest" description="Disordered" evidence="11">
    <location>
        <begin position="1752"/>
        <end position="1838"/>
    </location>
</feature>
<keyword evidence="2" id="KW-0488">Methylation</keyword>
<dbReference type="InterPro" id="IPR036961">
    <property type="entry name" value="Kinesin_motor_dom_sf"/>
</dbReference>
<dbReference type="Gene3D" id="3.40.850.10">
    <property type="entry name" value="Kinesin motor domain"/>
    <property type="match status" value="1"/>
</dbReference>
<dbReference type="GO" id="GO:0005516">
    <property type="term" value="F:calmodulin binding"/>
    <property type="evidence" value="ECO:0007669"/>
    <property type="project" value="UniProtKB-KW"/>
</dbReference>
<dbReference type="SMART" id="SM00242">
    <property type="entry name" value="MYSc"/>
    <property type="match status" value="1"/>
</dbReference>
<evidence type="ECO:0000259" key="13">
    <source>
        <dbReference type="PROSITE" id="PS51844"/>
    </source>
</evidence>
<proteinExistence type="inferred from homology"/>
<dbReference type="Pfam" id="PF01576">
    <property type="entry name" value="Myosin_tail_1"/>
    <property type="match status" value="1"/>
</dbReference>
<dbReference type="Gene3D" id="1.20.120.720">
    <property type="entry name" value="Myosin VI head, motor domain, U50 subdomain"/>
    <property type="match status" value="1"/>
</dbReference>
<dbReference type="SMART" id="SM00015">
    <property type="entry name" value="IQ"/>
    <property type="match status" value="1"/>
</dbReference>
<dbReference type="Gene3D" id="2.30.30.360">
    <property type="entry name" value="Myosin S1 fragment, N-terminal"/>
    <property type="match status" value="1"/>
</dbReference>
<dbReference type="InterPro" id="IPR002928">
    <property type="entry name" value="Myosin_tail"/>
</dbReference>
<feature type="region of interest" description="Actin-binding" evidence="10">
    <location>
        <begin position="645"/>
        <end position="667"/>
    </location>
</feature>
<dbReference type="PROSITE" id="PS51844">
    <property type="entry name" value="SH3_LIKE"/>
    <property type="match status" value="1"/>
</dbReference>
<evidence type="ECO:0000256" key="4">
    <source>
        <dbReference type="ARBA" id="ARBA00022840"/>
    </source>
</evidence>
<feature type="region of interest" description="Disordered" evidence="11">
    <location>
        <begin position="1585"/>
        <end position="1616"/>
    </location>
</feature>
<keyword evidence="4 10" id="KW-0067">ATP-binding</keyword>
<dbReference type="Gene3D" id="1.20.58.530">
    <property type="match status" value="1"/>
</dbReference>
<dbReference type="GO" id="GO:0031032">
    <property type="term" value="P:actomyosin structure organization"/>
    <property type="evidence" value="ECO:0007669"/>
    <property type="project" value="TreeGrafter"/>
</dbReference>
<protein>
    <submittedName>
        <fullName evidence="14">Myosin, heavy chain 10, non-muscle</fullName>
    </submittedName>
</protein>
<evidence type="ECO:0000259" key="12">
    <source>
        <dbReference type="PROSITE" id="PS51456"/>
    </source>
</evidence>
<evidence type="ECO:0000256" key="5">
    <source>
        <dbReference type="ARBA" id="ARBA00022860"/>
    </source>
</evidence>
<feature type="compositionally biased region" description="Basic and acidic residues" evidence="11">
    <location>
        <begin position="1752"/>
        <end position="1766"/>
    </location>
</feature>
<feature type="region of interest" description="Disordered" evidence="11">
    <location>
        <begin position="1303"/>
        <end position="1322"/>
    </location>
</feature>
<accession>A0A8C1VHH7</accession>
<dbReference type="FunFam" id="3.40.850.10:FF:000101">
    <property type="entry name" value="Slow myosin heavy chain 2"/>
    <property type="match status" value="1"/>
</dbReference>
<keyword evidence="3 10" id="KW-0547">Nucleotide-binding</keyword>
<dbReference type="InterPro" id="IPR000048">
    <property type="entry name" value="IQ_motif_EF-hand-BS"/>
</dbReference>
<dbReference type="PRINTS" id="PR00193">
    <property type="entry name" value="MYOSINHEAVY"/>
</dbReference>
<dbReference type="GO" id="GO:0048731">
    <property type="term" value="P:system development"/>
    <property type="evidence" value="ECO:0007669"/>
    <property type="project" value="UniProtKB-ARBA"/>
</dbReference>
<feature type="binding site" evidence="10">
    <location>
        <begin position="162"/>
        <end position="169"/>
    </location>
    <ligand>
        <name>ATP</name>
        <dbReference type="ChEBI" id="CHEBI:30616"/>
    </ligand>
</feature>
<keyword evidence="9 10" id="KW-0009">Actin-binding</keyword>
<keyword evidence="5" id="KW-0112">Calmodulin-binding</keyword>
<dbReference type="FunFam" id="1.20.58.530:FF:000003">
    <property type="entry name" value="Myosin heavy chain 10"/>
    <property type="match status" value="1"/>
</dbReference>
<dbReference type="Gene3D" id="4.10.270.10">
    <property type="entry name" value="Myosin, subunit A"/>
    <property type="match status" value="1"/>
</dbReference>
<feature type="domain" description="Myosin N-terminal SH3-like" evidence="13">
    <location>
        <begin position="25"/>
        <end position="75"/>
    </location>
</feature>
<dbReference type="Gene3D" id="6.10.250.2420">
    <property type="match status" value="1"/>
</dbReference>
<dbReference type="GO" id="GO:0005524">
    <property type="term" value="F:ATP binding"/>
    <property type="evidence" value="ECO:0007669"/>
    <property type="project" value="UniProtKB-UniRule"/>
</dbReference>
<dbReference type="FunFam" id="3.30.70.1590:FF:000001">
    <property type="entry name" value="Myosin heavy chain"/>
    <property type="match status" value="1"/>
</dbReference>
<organism evidence="14 15">
    <name type="scientific">Cyprinus carpio</name>
    <name type="common">Common carp</name>
    <dbReference type="NCBI Taxonomy" id="7962"/>
    <lineage>
        <taxon>Eukaryota</taxon>
        <taxon>Metazoa</taxon>
        <taxon>Chordata</taxon>
        <taxon>Craniata</taxon>
        <taxon>Vertebrata</taxon>
        <taxon>Euteleostomi</taxon>
        <taxon>Actinopterygii</taxon>
        <taxon>Neopterygii</taxon>
        <taxon>Teleostei</taxon>
        <taxon>Ostariophysi</taxon>
        <taxon>Cypriniformes</taxon>
        <taxon>Cyprinidae</taxon>
        <taxon>Cyprininae</taxon>
        <taxon>Cyprinus</taxon>
    </lineage>
</organism>